<feature type="transmembrane region" description="Helical" evidence="7">
    <location>
        <begin position="9"/>
        <end position="31"/>
    </location>
</feature>
<dbReference type="EMBL" id="CP123443">
    <property type="protein sequence ID" value="WGK68739.1"/>
    <property type="molecule type" value="Genomic_DNA"/>
</dbReference>
<feature type="compositionally biased region" description="Polar residues" evidence="6">
    <location>
        <begin position="121"/>
        <end position="130"/>
    </location>
</feature>
<protein>
    <submittedName>
        <fullName evidence="9">FtsQ-type POTRA domain-containing protein</fullName>
    </submittedName>
</protein>
<name>A0ABY8MIV0_9SPIO</name>
<sequence>MRSYNPRHYLLYMNFALLLILLLEISFYFFIFPRVAVTKIELDSDLALSDEDVRELLDFHSSRNFYSVDLAELERHARSFALVEDIRISKDFPDRLKVWLKSRKPVLVMLQKLSLEPPPEASSQDLGKNSGSERGDRWQSVPVLVDAEGVMFQIGLGSYDDVPVLSGLEFSRRNPLNSLNSRLPSRLHLLVAALGKLQRERPELYALVSEVRVQMDVANLETDIYLEDKLSYIKTGGKIDVHIIETALIALEVLRRSNESTAYLDMRTTGIVYRPEGGTSGRLIPVLSGNGKSGPEEAL</sequence>
<accession>A0ABY8MIV0</accession>
<keyword evidence="4 7" id="KW-1133">Transmembrane helix</keyword>
<evidence type="ECO:0000256" key="3">
    <source>
        <dbReference type="ARBA" id="ARBA00022692"/>
    </source>
</evidence>
<feature type="region of interest" description="Disordered" evidence="6">
    <location>
        <begin position="117"/>
        <end position="137"/>
    </location>
</feature>
<dbReference type="Pfam" id="PF08478">
    <property type="entry name" value="POTRA_1"/>
    <property type="match status" value="1"/>
</dbReference>
<keyword evidence="10" id="KW-1185">Reference proteome</keyword>
<dbReference type="Gene3D" id="3.10.20.310">
    <property type="entry name" value="membrane protein fhac"/>
    <property type="match status" value="1"/>
</dbReference>
<evidence type="ECO:0000256" key="2">
    <source>
        <dbReference type="ARBA" id="ARBA00022618"/>
    </source>
</evidence>
<gene>
    <name evidence="9" type="ORF">P0082_09650</name>
</gene>
<evidence type="ECO:0000256" key="5">
    <source>
        <dbReference type="ARBA" id="ARBA00023306"/>
    </source>
</evidence>
<keyword evidence="1" id="KW-1003">Cell membrane</keyword>
<evidence type="ECO:0000313" key="9">
    <source>
        <dbReference type="EMBL" id="WGK68739.1"/>
    </source>
</evidence>
<keyword evidence="5" id="KW-0131">Cell cycle</keyword>
<evidence type="ECO:0000313" key="10">
    <source>
        <dbReference type="Proteomes" id="UP001228690"/>
    </source>
</evidence>
<evidence type="ECO:0000256" key="4">
    <source>
        <dbReference type="ARBA" id="ARBA00022989"/>
    </source>
</evidence>
<evidence type="ECO:0000256" key="1">
    <source>
        <dbReference type="ARBA" id="ARBA00022475"/>
    </source>
</evidence>
<keyword evidence="7" id="KW-0472">Membrane</keyword>
<evidence type="ECO:0000259" key="8">
    <source>
        <dbReference type="Pfam" id="PF08478"/>
    </source>
</evidence>
<reference evidence="9 10" key="1">
    <citation type="submission" date="2023-04" db="EMBL/GenBank/DDBJ databases">
        <title>Spirochaete genome identified in red abalone sample constitutes a novel genus.</title>
        <authorList>
            <person name="Sharma S.P."/>
            <person name="Purcell C.M."/>
            <person name="Hyde J.R."/>
            <person name="Severin A.J."/>
        </authorList>
    </citation>
    <scope>NUCLEOTIDE SEQUENCE [LARGE SCALE GENOMIC DNA]</scope>
    <source>
        <strain evidence="9 10">SP-2023</strain>
    </source>
</reference>
<evidence type="ECO:0000256" key="6">
    <source>
        <dbReference type="SAM" id="MobiDB-lite"/>
    </source>
</evidence>
<keyword evidence="3 7" id="KW-0812">Transmembrane</keyword>
<evidence type="ECO:0000256" key="7">
    <source>
        <dbReference type="SAM" id="Phobius"/>
    </source>
</evidence>
<dbReference type="InterPro" id="IPR013685">
    <property type="entry name" value="POTRA_FtsQ_type"/>
</dbReference>
<organism evidence="9 10">
    <name type="scientific">Candidatus Haliotispira prima</name>
    <dbReference type="NCBI Taxonomy" id="3034016"/>
    <lineage>
        <taxon>Bacteria</taxon>
        <taxon>Pseudomonadati</taxon>
        <taxon>Spirochaetota</taxon>
        <taxon>Spirochaetia</taxon>
        <taxon>Spirochaetales</taxon>
        <taxon>Spirochaetaceae</taxon>
        <taxon>Candidatus Haliotispira</taxon>
    </lineage>
</organism>
<feature type="domain" description="POTRA" evidence="8">
    <location>
        <begin position="37"/>
        <end position="101"/>
    </location>
</feature>
<dbReference type="RefSeq" id="WP_326926925.1">
    <property type="nucleotide sequence ID" value="NZ_CP123443.1"/>
</dbReference>
<proteinExistence type="predicted"/>
<keyword evidence="2" id="KW-0132">Cell division</keyword>
<dbReference type="Proteomes" id="UP001228690">
    <property type="component" value="Chromosome"/>
</dbReference>